<accession>A0A090ISI6</accession>
<dbReference type="Proteomes" id="UP000040576">
    <property type="component" value="Unassembled WGS sequence"/>
</dbReference>
<proteinExistence type="predicted"/>
<sequence>MNADDVRWWSDNQKQHLVANADDCDGEIFWAYVTIKCAVYCMNAINFGCWNFLGVR</sequence>
<evidence type="ECO:0000313" key="1">
    <source>
        <dbReference type="EMBL" id="CEE00647.1"/>
    </source>
</evidence>
<reference evidence="1 2" key="1">
    <citation type="submission" date="2014-07" db="EMBL/GenBank/DDBJ databases">
        <authorList>
            <person name="Wibberg Daniel"/>
        </authorList>
    </citation>
    <scope>NUCLEOTIDE SEQUENCE [LARGE SCALE GENOMIC DNA]</scope>
</reference>
<organism evidence="1 2">
    <name type="scientific">Caldibacillus thermoamylovorans</name>
    <dbReference type="NCBI Taxonomy" id="35841"/>
    <lineage>
        <taxon>Bacteria</taxon>
        <taxon>Bacillati</taxon>
        <taxon>Bacillota</taxon>
        <taxon>Bacilli</taxon>
        <taxon>Bacillales</taxon>
        <taxon>Bacillaceae</taxon>
        <taxon>Caldibacillus</taxon>
    </lineage>
</organism>
<gene>
    <name evidence="1" type="ORF">BT1A1_0797</name>
</gene>
<name>A0A090ISI6_9BACI</name>
<protein>
    <submittedName>
        <fullName evidence="1">Putative membrane protein</fullName>
    </submittedName>
</protein>
<dbReference type="EMBL" id="CCRF01000030">
    <property type="protein sequence ID" value="CEE00647.1"/>
    <property type="molecule type" value="Genomic_DNA"/>
</dbReference>
<evidence type="ECO:0000313" key="2">
    <source>
        <dbReference type="Proteomes" id="UP000040576"/>
    </source>
</evidence>
<dbReference type="AlphaFoldDB" id="A0A090ISI6"/>
<keyword evidence="2" id="KW-1185">Reference proteome</keyword>